<dbReference type="InterPro" id="IPR013519">
    <property type="entry name" value="Int_alpha_beta-p"/>
</dbReference>
<dbReference type="GO" id="GO:0007229">
    <property type="term" value="P:integrin-mediated signaling pathway"/>
    <property type="evidence" value="ECO:0007669"/>
    <property type="project" value="UniProtKB-KW"/>
</dbReference>
<sequence>MQVKTQKQVIALQNKVQKVADQLNEEIIAITKGIQHIQTQTGVAYQLNTKDFDTKKLNLIAKKVGDDLEVTLEENVVIFDNYFNVCTTDLSCLVSLPTKDGGLYHIVVDAFFTLEDGTQVVYFYGEQSIVSTESSAVSTDNKQGFFDVVTSNIGIVAAVAVVAVVVATSGSDKNNNDDEVLPTFTLADTGGTTNNATITVSGLKEGATWQYSIDGGASFTDGTGSSFVLNEGTYAENVIQIKQTDTAGNILIIIKNTFPVVVDTTDPLFTSTTTVDVKTNTEASETIYEATAIDNNAVTYTLEDGNQKDKFTISKEGELRYKQKQTTAHNDDKVTIIATDAAGNETRQLVTVSVKDFILSTSVVWSNIGDDNNINIAELAMATLSGTVTSADSAFTDLNITSIVFKQNNAVVHTINTALPVINNNTWTLDHDNAWASKLVDGNCTVVVNLSANSNSITGQGKTVVAIDIVAPDTPVLNFTDTGLSNDGVTKNGTMTVGDLEAGATWQYSIDGGANFTSGTGSSFILNEGTYAENTIQIKQTDVAGNTSSVFKNMSPVVVDTTNPLFTSTTTVDVKTNTEASETIYEATAIDNNAVTYTLEGGNQKDKFTISKKGELRYKQKQATAHNDDKVTIIATDAAGNETRQLVTVSVKDFILSTSVVWSNIGDDNNINIAELAMATLSGTVTSADSAFTDLNITSIVFKQNNAVVHTINTALPVINNNTWTLDHDNAWASKLVDGNCTVVVNLSANSNSITGQGKTVVAIDIVAPDTPVLNFTDTGLSNDGVTKNGTMTVGDLEAGATWQYSIDGGANFTSGTGSSFILNEGTYAENTIQIKQTDVAGNTSSVFKNMSPVVVDTTNPLFTSTTTVDVKTNTEASETIYEATAIDNNAVTYTLEDGNQKDKFTISKKGELRYKQKQATAHNDDKVTIIATDAAGNETRQLVTVSVKDFILSTSVVWNNIGDDNNINIAELAMATLSGTVTSTDSTFTDLNIASIVFKQNNTIVHTINTTLPVINNNTWTLDHDNAWASKLVDGNCIVIVNLSANSGGITGQGEAVVVIDIVAPVTPVLNFTDTGLSNDGITKNGTMTVGDLETGATWQYSIDGGVNFTSGTGSSFILNEGTYVENTIQIKQTDVAGNTSSVFKNISTIVVDTTPLATPTFTFVDTGSLDNDRITNNGTITVNGLASDATWQYSIDGGTNFTSGTGSSFMLSDGNYTENAIQIRQTDVAGNISGASVNTSTIVVDTTDPLFFSTGNTVNVRINSAVTTTIYDARVVNHTGGNADEGITYSIKGANASKFSITTDTGIVTYKTMQTVAHNDAITIVATDVAGNESEQSIVVSVKTLLQGFAVNGESAGDYSGLPVSSAGDVNGDGLDDLIVSAQYAENKAGKSYVVFGKVDGVAVDLSTIASGTGGFVINGENANDWSGTSVSSAGDVNGDGLDDLIVGAYKATPSETKSKAGKSYVVFGKVDGVAVDLSTIASGTGGFVINGENTDDWSGSSVSSAGDVNGDGLDDLIVGAHNTGPMGESLAGKSYVVFGKKDNTTAINLSTIASGTGGFVINGESANDYSGYPVSSVGDVNGDGLDDLIIGAFRADPDGRDQAGKSYVVFGKADGAAVDLSTIASGTGGFVINGESVLDESGFSVSSAGDVNGDGLDDLIVGACKATPSETKSKAGKSYVVFGKADGAAVDLSTIASGTGGFVINGESAWDESGFSVSTAGDVNGDGLDDLIVGVYMAKFDGKVQAGKSYVVFGKADGAAVDLSTIASGTGGFVINGENAGDYSGYSVSSAGDVNGDGLDDLIIGAYGASPDGSGDKVGRSFVIFGKTDTTAVNLADISAAGGDIAHTIDFQGDANTDKNDTLTGTSADELFIAGLGNDVLTGNGGTDVFNAGAGDDTIIINADNLAKLSSKVLSNHLLARVDGGGNTDTLKLAGTDLTLDLTQIDNGRIQDIEIIDLTGSGNNTLKLNLNDLLDISSSTNVLKVMGDAGDKVDIELSSNAFIQGSAETKDGITYDIYSNANASTAKLWIDQDLAVV</sequence>
<dbReference type="RefSeq" id="WP_164707576.1">
    <property type="nucleotide sequence ID" value="NZ_CP024634.1"/>
</dbReference>
<dbReference type="Proteomes" id="UP000278334">
    <property type="component" value="Chromosome"/>
</dbReference>
<dbReference type="EMBL" id="CP024634">
    <property type="protein sequence ID" value="AYQ56208.1"/>
    <property type="molecule type" value="Genomic_DNA"/>
</dbReference>
<dbReference type="SMART" id="SM00191">
    <property type="entry name" value="Int_alpha"/>
    <property type="match status" value="7"/>
</dbReference>
<dbReference type="InterPro" id="IPR000413">
    <property type="entry name" value="Integrin_alpha"/>
</dbReference>
<name>A0A3G3IKH1_9GAMM</name>
<dbReference type="Gene3D" id="2.130.10.130">
    <property type="entry name" value="Integrin alpha, N-terminal"/>
    <property type="match status" value="4"/>
</dbReference>
<reference evidence="5 6" key="1">
    <citation type="submission" date="2017-11" db="EMBL/GenBank/DDBJ databases">
        <title>Genome sequence of the bacterial symbiont EPR9N from a vent mussel Bathymodiolus thermophilus.</title>
        <authorList>
            <person name="Won Y.-J."/>
        </authorList>
    </citation>
    <scope>NUCLEOTIDE SEQUENCE [LARGE SCALE GENOMIC DNA]</scope>
    <source>
        <strain evidence="5 6">EPR9N</strain>
    </source>
</reference>
<keyword evidence="5" id="KW-0401">Integrin</keyword>
<dbReference type="PANTHER" id="PTHR23221">
    <property type="entry name" value="GLYCOSYLPHOSPHATIDYLINOSITOL PHOSPHOLIPASE D"/>
    <property type="match status" value="1"/>
</dbReference>
<dbReference type="KEGG" id="bthg:MS2017_0465"/>
<evidence type="ECO:0000256" key="1">
    <source>
        <dbReference type="ARBA" id="ARBA00022729"/>
    </source>
</evidence>
<proteinExistence type="predicted"/>
<organism evidence="5 6">
    <name type="scientific">Bathymodiolus thermophilus thioautotrophic gill symbiont</name>
    <dbReference type="NCBI Taxonomy" id="2360"/>
    <lineage>
        <taxon>Bacteria</taxon>
        <taxon>Pseudomonadati</taxon>
        <taxon>Pseudomonadota</taxon>
        <taxon>Gammaproteobacteria</taxon>
        <taxon>sulfur-oxidizing symbionts</taxon>
    </lineage>
</organism>
<dbReference type="SUPFAM" id="SSF69318">
    <property type="entry name" value="Integrin alpha N-terminal domain"/>
    <property type="match status" value="3"/>
</dbReference>
<dbReference type="Gene3D" id="2.60.40.60">
    <property type="entry name" value="Cadherins"/>
    <property type="match status" value="3"/>
</dbReference>
<keyword evidence="4" id="KW-0325">Glycoprotein</keyword>
<dbReference type="GO" id="GO:0016787">
    <property type="term" value="F:hydrolase activity"/>
    <property type="evidence" value="ECO:0007669"/>
    <property type="project" value="UniProtKB-KW"/>
</dbReference>
<dbReference type="CDD" id="cd11304">
    <property type="entry name" value="Cadherin_repeat"/>
    <property type="match status" value="3"/>
</dbReference>
<dbReference type="GO" id="GO:0008305">
    <property type="term" value="C:integrin complex"/>
    <property type="evidence" value="ECO:0007669"/>
    <property type="project" value="InterPro"/>
</dbReference>
<keyword evidence="3" id="KW-0378">Hydrolase</keyword>
<evidence type="ECO:0000313" key="6">
    <source>
        <dbReference type="Proteomes" id="UP000278334"/>
    </source>
</evidence>
<dbReference type="InterPro" id="IPR028994">
    <property type="entry name" value="Integrin_alpha_N"/>
</dbReference>
<protein>
    <submittedName>
        <fullName evidence="5">Alpha integrin</fullName>
    </submittedName>
</protein>
<evidence type="ECO:0000256" key="3">
    <source>
        <dbReference type="ARBA" id="ARBA00022801"/>
    </source>
</evidence>
<dbReference type="GO" id="GO:0005509">
    <property type="term" value="F:calcium ion binding"/>
    <property type="evidence" value="ECO:0007669"/>
    <property type="project" value="InterPro"/>
</dbReference>
<dbReference type="PANTHER" id="PTHR23221:SF7">
    <property type="entry name" value="PHOSPHATIDYLINOSITOL-GLYCAN-SPECIFIC PHOSPHOLIPASE D"/>
    <property type="match status" value="1"/>
</dbReference>
<dbReference type="PROSITE" id="PS51470">
    <property type="entry name" value="FG_GAP"/>
    <property type="match status" value="4"/>
</dbReference>
<evidence type="ECO:0000256" key="4">
    <source>
        <dbReference type="ARBA" id="ARBA00023180"/>
    </source>
</evidence>
<dbReference type="Pfam" id="PF00353">
    <property type="entry name" value="HemolysinCabind"/>
    <property type="match status" value="1"/>
</dbReference>
<dbReference type="GO" id="GO:0007155">
    <property type="term" value="P:cell adhesion"/>
    <property type="evidence" value="ECO:0007669"/>
    <property type="project" value="InterPro"/>
</dbReference>
<keyword evidence="1" id="KW-0732">Signal</keyword>
<dbReference type="Pfam" id="PF01839">
    <property type="entry name" value="FG-GAP"/>
    <property type="match status" value="7"/>
</dbReference>
<dbReference type="InterPro" id="IPR001343">
    <property type="entry name" value="Hemolysn_Ca-bd"/>
</dbReference>
<dbReference type="PRINTS" id="PR01185">
    <property type="entry name" value="INTEGRINA"/>
</dbReference>
<dbReference type="InterPro" id="IPR013517">
    <property type="entry name" value="FG-GAP"/>
</dbReference>
<evidence type="ECO:0000313" key="5">
    <source>
        <dbReference type="EMBL" id="AYQ56208.1"/>
    </source>
</evidence>
<accession>A0A3G3IKH1</accession>
<evidence type="ECO:0000256" key="2">
    <source>
        <dbReference type="ARBA" id="ARBA00022737"/>
    </source>
</evidence>
<gene>
    <name evidence="5" type="ORF">MS2017_0465</name>
</gene>
<keyword evidence="2" id="KW-0677">Repeat</keyword>